<name>A0A1S6QKW7_9LACO</name>
<feature type="domain" description="HTH cro/C1-type" evidence="1">
    <location>
        <begin position="10"/>
        <end position="63"/>
    </location>
</feature>
<gene>
    <name evidence="2" type="ORF">PL11_010015</name>
</gene>
<protein>
    <submittedName>
        <fullName evidence="2">Transcriptional regulator</fullName>
    </submittedName>
</protein>
<dbReference type="SMART" id="SM00530">
    <property type="entry name" value="HTH_XRE"/>
    <property type="match status" value="1"/>
</dbReference>
<dbReference type="PROSITE" id="PS50943">
    <property type="entry name" value="HTH_CROC1"/>
    <property type="match status" value="1"/>
</dbReference>
<dbReference type="InterPro" id="IPR011990">
    <property type="entry name" value="TPR-like_helical_dom_sf"/>
</dbReference>
<evidence type="ECO:0000259" key="1">
    <source>
        <dbReference type="PROSITE" id="PS50943"/>
    </source>
</evidence>
<reference evidence="2 3" key="1">
    <citation type="journal article" date="2015" name="Genome Announc.">
        <title>Genome Sequence of Lactobacillus curieae CCTCC M 2011381T, a Novel Producer of Gamma-aminobutyric Acid.</title>
        <authorList>
            <person name="Wang Y."/>
            <person name="Wang Y."/>
            <person name="Lang C."/>
            <person name="Wei D."/>
            <person name="Xu P."/>
            <person name="Xie J."/>
        </authorList>
    </citation>
    <scope>NUCLEOTIDE SEQUENCE [LARGE SCALE GENOMIC DNA]</scope>
    <source>
        <strain evidence="2 3">CCTCC M 2011381</strain>
    </source>
</reference>
<dbReference type="InterPro" id="IPR001387">
    <property type="entry name" value="Cro/C1-type_HTH"/>
</dbReference>
<evidence type="ECO:0000313" key="3">
    <source>
        <dbReference type="Proteomes" id="UP000030361"/>
    </source>
</evidence>
<evidence type="ECO:0000313" key="2">
    <source>
        <dbReference type="EMBL" id="AQW22241.1"/>
    </source>
</evidence>
<dbReference type="SUPFAM" id="SSF47413">
    <property type="entry name" value="lambda repressor-like DNA-binding domains"/>
    <property type="match status" value="1"/>
</dbReference>
<dbReference type="CDD" id="cd00093">
    <property type="entry name" value="HTH_XRE"/>
    <property type="match status" value="1"/>
</dbReference>
<sequence length="311" mass="35008">MSSRYCGDAIKKKRLEIGMSQQDLSEGICTQGMISQIEADNVSPRSDIAVKLFKRLNLNFNDVIDNDSYDKNVFEVIATHLQKHCYKKADESSDRVTAMLLEKPKYRGINHCFKGYSRLFVEDDAQGALAEFTECLTSYQKYIGDLYVAWASLGMGLVFKKMGLKDHALTNVKRAATKLVTLEDSKDATIESVTDIYMDVLVVCLELEEYSLLAEYADAIIDYQKGMGENSNSSQPSTIYRLAEIYELKSKAFFGLGKHVDGTFNQMIAYSMAIHEGDQHLADKIFAGNQDLFKLVKEKIVPFEGRKTLLG</sequence>
<organism evidence="2 3">
    <name type="scientific">Lentilactobacillus curieae</name>
    <dbReference type="NCBI Taxonomy" id="1138822"/>
    <lineage>
        <taxon>Bacteria</taxon>
        <taxon>Bacillati</taxon>
        <taxon>Bacillota</taxon>
        <taxon>Bacilli</taxon>
        <taxon>Lactobacillales</taxon>
        <taxon>Lactobacillaceae</taxon>
        <taxon>Lentilactobacillus</taxon>
    </lineage>
</organism>
<dbReference type="InterPro" id="IPR010982">
    <property type="entry name" value="Lambda_DNA-bd_dom_sf"/>
</dbReference>
<dbReference type="Gene3D" id="1.25.40.10">
    <property type="entry name" value="Tetratricopeptide repeat domain"/>
    <property type="match status" value="1"/>
</dbReference>
<keyword evidence="3" id="KW-1185">Reference proteome</keyword>
<dbReference type="GO" id="GO:0003677">
    <property type="term" value="F:DNA binding"/>
    <property type="evidence" value="ECO:0007669"/>
    <property type="project" value="InterPro"/>
</dbReference>
<dbReference type="Pfam" id="PF01381">
    <property type="entry name" value="HTH_3"/>
    <property type="match status" value="1"/>
</dbReference>
<accession>A0A1S6QKW7</accession>
<dbReference type="RefSeq" id="WP_035166914.1">
    <property type="nucleotide sequence ID" value="NZ_CP018906.1"/>
</dbReference>
<dbReference type="eggNOG" id="COG1476">
    <property type="taxonomic scope" value="Bacteria"/>
</dbReference>
<dbReference type="AlphaFoldDB" id="A0A1S6QKW7"/>
<dbReference type="Proteomes" id="UP000030361">
    <property type="component" value="Chromosome"/>
</dbReference>
<dbReference type="EMBL" id="CP018906">
    <property type="protein sequence ID" value="AQW22241.1"/>
    <property type="molecule type" value="Genomic_DNA"/>
</dbReference>
<proteinExistence type="predicted"/>
<dbReference type="KEGG" id="lcu:PL11_010015"/>